<dbReference type="Proteomes" id="UP000076761">
    <property type="component" value="Unassembled WGS sequence"/>
</dbReference>
<accession>A0A165MNN4</accession>
<gene>
    <name evidence="1" type="ORF">NEOLEDRAFT_150057</name>
</gene>
<protein>
    <submittedName>
        <fullName evidence="1">Uncharacterized protein</fullName>
    </submittedName>
</protein>
<proteinExistence type="predicted"/>
<sequence>MHPVTRTFLTTVCVQLHRHLIARSSVVILNYLFPAFFYSTCLKTPVPAAVPTLRHLILCKACAFATG</sequence>
<name>A0A165MNN4_9AGAM</name>
<dbReference type="InParanoid" id="A0A165MNN4"/>
<dbReference type="EMBL" id="KV425672">
    <property type="protein sequence ID" value="KZT18575.1"/>
    <property type="molecule type" value="Genomic_DNA"/>
</dbReference>
<evidence type="ECO:0000313" key="2">
    <source>
        <dbReference type="Proteomes" id="UP000076761"/>
    </source>
</evidence>
<dbReference type="AlphaFoldDB" id="A0A165MNN4"/>
<reference evidence="1 2" key="1">
    <citation type="journal article" date="2016" name="Mol. Biol. Evol.">
        <title>Comparative Genomics of Early-Diverging Mushroom-Forming Fungi Provides Insights into the Origins of Lignocellulose Decay Capabilities.</title>
        <authorList>
            <person name="Nagy L.G."/>
            <person name="Riley R."/>
            <person name="Tritt A."/>
            <person name="Adam C."/>
            <person name="Daum C."/>
            <person name="Floudas D."/>
            <person name="Sun H."/>
            <person name="Yadav J.S."/>
            <person name="Pangilinan J."/>
            <person name="Larsson K.H."/>
            <person name="Matsuura K."/>
            <person name="Barry K."/>
            <person name="Labutti K."/>
            <person name="Kuo R."/>
            <person name="Ohm R.A."/>
            <person name="Bhattacharya S.S."/>
            <person name="Shirouzu T."/>
            <person name="Yoshinaga Y."/>
            <person name="Martin F.M."/>
            <person name="Grigoriev I.V."/>
            <person name="Hibbett D.S."/>
        </authorList>
    </citation>
    <scope>NUCLEOTIDE SEQUENCE [LARGE SCALE GENOMIC DNA]</scope>
    <source>
        <strain evidence="1 2">HHB14362 ss-1</strain>
    </source>
</reference>
<organism evidence="1 2">
    <name type="scientific">Neolentinus lepideus HHB14362 ss-1</name>
    <dbReference type="NCBI Taxonomy" id="1314782"/>
    <lineage>
        <taxon>Eukaryota</taxon>
        <taxon>Fungi</taxon>
        <taxon>Dikarya</taxon>
        <taxon>Basidiomycota</taxon>
        <taxon>Agaricomycotina</taxon>
        <taxon>Agaricomycetes</taxon>
        <taxon>Gloeophyllales</taxon>
        <taxon>Gloeophyllaceae</taxon>
        <taxon>Neolentinus</taxon>
    </lineage>
</organism>
<evidence type="ECO:0000313" key="1">
    <source>
        <dbReference type="EMBL" id="KZT18575.1"/>
    </source>
</evidence>
<keyword evidence="2" id="KW-1185">Reference proteome</keyword>